<dbReference type="Proteomes" id="UP000042997">
    <property type="component" value="Unassembled WGS sequence"/>
</dbReference>
<feature type="compositionally biased region" description="Basic and acidic residues" evidence="1">
    <location>
        <begin position="349"/>
        <end position="358"/>
    </location>
</feature>
<feature type="compositionally biased region" description="Basic and acidic residues" evidence="1">
    <location>
        <begin position="464"/>
        <end position="478"/>
    </location>
</feature>
<reference evidence="3 4" key="1">
    <citation type="journal article" date="2014" name="Genome Announc.">
        <title>Draft Genome Sequence of Propane- and Butane-Oxidizing Actinobacterium Rhodococcus ruber IEGM 231.</title>
        <authorList>
            <person name="Ivshina I.B."/>
            <person name="Kuyukina M.S."/>
            <person name="Krivoruchko A.V."/>
            <person name="Barbe V."/>
            <person name="Fischer C."/>
        </authorList>
    </citation>
    <scope>NUCLEOTIDE SEQUENCE [LARGE SCALE GENOMIC DNA]</scope>
</reference>
<dbReference type="AlphaFoldDB" id="A0A098BIF0"/>
<evidence type="ECO:0000259" key="2">
    <source>
        <dbReference type="Pfam" id="PF13701"/>
    </source>
</evidence>
<evidence type="ECO:0000313" key="3">
    <source>
        <dbReference type="EMBL" id="CDZ87491.1"/>
    </source>
</evidence>
<evidence type="ECO:0000313" key="4">
    <source>
        <dbReference type="Proteomes" id="UP000042997"/>
    </source>
</evidence>
<proteinExistence type="predicted"/>
<evidence type="ECO:0000256" key="1">
    <source>
        <dbReference type="SAM" id="MobiDB-lite"/>
    </source>
</evidence>
<feature type="compositionally biased region" description="Basic and acidic residues" evidence="1">
    <location>
        <begin position="410"/>
        <end position="426"/>
    </location>
</feature>
<protein>
    <recommendedName>
        <fullName evidence="2">Transposase DDE domain-containing protein</fullName>
    </recommendedName>
</protein>
<dbReference type="EMBL" id="CCSD01000039">
    <property type="protein sequence ID" value="CDZ87491.1"/>
    <property type="molecule type" value="Genomic_DNA"/>
</dbReference>
<feature type="compositionally biased region" description="Basic and acidic residues" evidence="1">
    <location>
        <begin position="372"/>
        <end position="387"/>
    </location>
</feature>
<dbReference type="Pfam" id="PF13701">
    <property type="entry name" value="DDE_Tnp_1_4"/>
    <property type="match status" value="1"/>
</dbReference>
<feature type="domain" description="Transposase DDE" evidence="2">
    <location>
        <begin position="4"/>
        <end position="267"/>
    </location>
</feature>
<gene>
    <name evidence="3" type="ORF">RHRU231_30019</name>
</gene>
<dbReference type="InterPro" id="IPR025668">
    <property type="entry name" value="Tnp_DDE_dom"/>
</dbReference>
<dbReference type="InterPro" id="IPR047960">
    <property type="entry name" value="Transpos_IS1380"/>
</dbReference>
<organism evidence="3 4">
    <name type="scientific">Rhodococcus ruber</name>
    <dbReference type="NCBI Taxonomy" id="1830"/>
    <lineage>
        <taxon>Bacteria</taxon>
        <taxon>Bacillati</taxon>
        <taxon>Actinomycetota</taxon>
        <taxon>Actinomycetes</taxon>
        <taxon>Mycobacteriales</taxon>
        <taxon>Nocardiaceae</taxon>
        <taxon>Rhodococcus</taxon>
    </lineage>
</organism>
<name>A0A098BIF0_9NOCA</name>
<sequence length="503" mass="54476">MQASHRIAAVFDDPNLVSAAGLVPVMRLAETAGLHELLEKHLTIESPNPVAKSASIVAGMLAGADSIDDLDVLRHGAMPRLFAGVRAPSTLGTYLRSFTHGHVQQLDAVATRLLAGLTTTVPGLLDGADQLVFVDVDDTIREVHGYGKQAAAFGYSGVRGLNAQLAVVSTPVAAPVIARARLRRGNVASRTGAGRLLAQAVATARGAGVGGQVLARADSAYFGHAFVASAQRAGAWFSVTARMNPQIKTAIASIDETAWTAIEYPNAVYDEDERRWISNAELAETEVTIFTSRRKSEHVTCRLVVRRVRRLNPTDGDGQRELFAMHRHHAFTRQLDPAPGRGRRPAPGPRDRRADHRRTQGRTARPPPVGEVRGERRVAGARGDRLQPRPRRRGRRLTPACPRPLGDAAHSPDQHPGPDRVVRPENDAAPTDPLALGTGVAQLVRHRDRPADSHDQLTTRPTRARPETEVESRTDRRTTPARTPSPATIRRKIRSESATVDQG</sequence>
<feature type="region of interest" description="Disordered" evidence="1">
    <location>
        <begin position="330"/>
        <end position="503"/>
    </location>
</feature>
<accession>A0A098BIF0</accession>
<dbReference type="NCBIfam" id="NF033539">
    <property type="entry name" value="transpos_IS1380"/>
    <property type="match status" value="1"/>
</dbReference>